<dbReference type="Proteomes" id="UP000287188">
    <property type="component" value="Unassembled WGS sequence"/>
</dbReference>
<comment type="caution">
    <text evidence="1">The sequence shown here is derived from an EMBL/GenBank/DDBJ whole genome shotgun (WGS) entry which is preliminary data.</text>
</comment>
<reference evidence="2" key="1">
    <citation type="submission" date="2018-12" db="EMBL/GenBank/DDBJ databases">
        <title>Tengunoibacter tsumagoiensis gen. nov., sp. nov., Dictyobacter kobayashii sp. nov., D. alpinus sp. nov., and D. joshuensis sp. nov. and description of Dictyobacteraceae fam. nov. within the order Ktedonobacterales isolated from Tengu-no-mugimeshi.</title>
        <authorList>
            <person name="Wang C.M."/>
            <person name="Zheng Y."/>
            <person name="Sakai Y."/>
            <person name="Toyoda A."/>
            <person name="Minakuchi Y."/>
            <person name="Abe K."/>
            <person name="Yokota A."/>
            <person name="Yabe S."/>
        </authorList>
    </citation>
    <scope>NUCLEOTIDE SEQUENCE [LARGE SCALE GENOMIC DNA]</scope>
    <source>
        <strain evidence="2">Uno11</strain>
    </source>
</reference>
<proteinExistence type="predicted"/>
<dbReference type="AlphaFoldDB" id="A0A402AWV5"/>
<keyword evidence="2" id="KW-1185">Reference proteome</keyword>
<evidence type="ECO:0000313" key="2">
    <source>
        <dbReference type="Proteomes" id="UP000287188"/>
    </source>
</evidence>
<gene>
    <name evidence="1" type="ORF">KDK_74220</name>
</gene>
<evidence type="ECO:0000313" key="1">
    <source>
        <dbReference type="EMBL" id="GCE23622.1"/>
    </source>
</evidence>
<accession>A0A402AWV5</accession>
<protein>
    <submittedName>
        <fullName evidence="1">Uncharacterized protein</fullName>
    </submittedName>
</protein>
<sequence length="92" mass="10617">MLKPLLPERVQVALDPNDIPHNAYAPFERLVFSARSILYYGAGERGQKYTIEYHIREILGRSQKYTWITEIAFDLGFFCDPGAVPSARERLE</sequence>
<organism evidence="1 2">
    <name type="scientific">Dictyobacter kobayashii</name>
    <dbReference type="NCBI Taxonomy" id="2014872"/>
    <lineage>
        <taxon>Bacteria</taxon>
        <taxon>Bacillati</taxon>
        <taxon>Chloroflexota</taxon>
        <taxon>Ktedonobacteria</taxon>
        <taxon>Ktedonobacterales</taxon>
        <taxon>Dictyobacteraceae</taxon>
        <taxon>Dictyobacter</taxon>
    </lineage>
</organism>
<dbReference type="EMBL" id="BIFS01000002">
    <property type="protein sequence ID" value="GCE23622.1"/>
    <property type="molecule type" value="Genomic_DNA"/>
</dbReference>
<name>A0A402AWV5_9CHLR</name>